<evidence type="ECO:0000313" key="2">
    <source>
        <dbReference type="EMBL" id="MBB6098607.1"/>
    </source>
</evidence>
<feature type="chain" id="PRO_5032661957" description="Peptidase M43 pregnancy-associated plasma-A domain-containing protein" evidence="1">
    <location>
        <begin position="17"/>
        <end position="669"/>
    </location>
</feature>
<accession>A0A841HYY9</accession>
<gene>
    <name evidence="2" type="ORF">HNR42_002041</name>
</gene>
<name>A0A841HYY9_9DEIO</name>
<protein>
    <recommendedName>
        <fullName evidence="4">Peptidase M43 pregnancy-associated plasma-A domain-containing protein</fullName>
    </recommendedName>
</protein>
<feature type="signal peptide" evidence="1">
    <location>
        <begin position="1"/>
        <end position="16"/>
    </location>
</feature>
<evidence type="ECO:0000256" key="1">
    <source>
        <dbReference type="SAM" id="SignalP"/>
    </source>
</evidence>
<dbReference type="SUPFAM" id="SSF55486">
    <property type="entry name" value="Metalloproteases ('zincins'), catalytic domain"/>
    <property type="match status" value="1"/>
</dbReference>
<keyword evidence="3" id="KW-1185">Reference proteome</keyword>
<evidence type="ECO:0000313" key="3">
    <source>
        <dbReference type="Proteomes" id="UP000569951"/>
    </source>
</evidence>
<dbReference type="Proteomes" id="UP000569951">
    <property type="component" value="Unassembled WGS sequence"/>
</dbReference>
<reference evidence="2 3" key="1">
    <citation type="submission" date="2020-08" db="EMBL/GenBank/DDBJ databases">
        <title>Genomic Encyclopedia of Type Strains, Phase IV (KMG-IV): sequencing the most valuable type-strain genomes for metagenomic binning, comparative biology and taxonomic classification.</title>
        <authorList>
            <person name="Goeker M."/>
        </authorList>
    </citation>
    <scope>NUCLEOTIDE SEQUENCE [LARGE SCALE GENOMIC DNA]</scope>
    <source>
        <strain evidence="2 3">DSM 21458</strain>
    </source>
</reference>
<sequence>MSYRLLGLLTLTALLAACGSTTTPTPGKDTAFGRLQQLTPGQESEIHSKLKVNIVLVGYDRKQSTQPPANSYTVDPDVVLSGLPATYRAISRNSSAYSVNEYIGNSFEYEYNLKFADQAFEDDYFKYLSSIAVQKPLTAYQALYNCQNGTVTCDEPAETIARPVDENYEIDANQAEAWLVQNGPRIGVNTGEYTVFLVNWYGRDDFKNHVYARANAKDLDTGEPFGQKDSRKIMAWGGSVNTTPSRVWFYDLSAGPDAYSFNWDITREDVDGDGTMDYRIPPIWEYGTRKATYRPFPRAGLSSDLSAVVRYVAINLLFTPSPLYRPALTPPEQPESIHLDFALAQQDTTHDGRNSLKADLIQERIQALHPFAKLSHSVREIPVGPEILEAYRCFITNDVCSPSLANRSGGKLFEYALNDLRNNPHNKDSYVMQSYAFDASQDQEGGLLGIAVDDGVTGTQAFVYSFLQPTLRDAGYGFTETLAHEVGHHMSLSHPHDGYDSEQNVSYGPSGPSMFVNVGDESNTIMSYINLSNEFGQFNLDSQYRYLTAAYLNSANAILGKAEQAGKVNDLKAAAQRADSEFARAVAAYRNMQYFEAARAAHDAYLRVVNSAKSAGVNVQAYRWYESLTPLAVGQRSTQPRISNSFAPTPGAVIFPEETDFQRQLRLSN</sequence>
<organism evidence="2 3">
    <name type="scientific">Deinobacterium chartae</name>
    <dbReference type="NCBI Taxonomy" id="521158"/>
    <lineage>
        <taxon>Bacteria</taxon>
        <taxon>Thermotogati</taxon>
        <taxon>Deinococcota</taxon>
        <taxon>Deinococci</taxon>
        <taxon>Deinococcales</taxon>
        <taxon>Deinococcaceae</taxon>
        <taxon>Deinobacterium</taxon>
    </lineage>
</organism>
<dbReference type="AlphaFoldDB" id="A0A841HYY9"/>
<dbReference type="GO" id="GO:0008237">
    <property type="term" value="F:metallopeptidase activity"/>
    <property type="evidence" value="ECO:0007669"/>
    <property type="project" value="InterPro"/>
</dbReference>
<dbReference type="EMBL" id="JACHHG010000006">
    <property type="protein sequence ID" value="MBB6098607.1"/>
    <property type="molecule type" value="Genomic_DNA"/>
</dbReference>
<dbReference type="RefSeq" id="WP_183987162.1">
    <property type="nucleotide sequence ID" value="NZ_JACHHG010000006.1"/>
</dbReference>
<proteinExistence type="predicted"/>
<evidence type="ECO:0008006" key="4">
    <source>
        <dbReference type="Google" id="ProtNLM"/>
    </source>
</evidence>
<dbReference type="PROSITE" id="PS51257">
    <property type="entry name" value="PROKAR_LIPOPROTEIN"/>
    <property type="match status" value="1"/>
</dbReference>
<keyword evidence="1" id="KW-0732">Signal</keyword>
<comment type="caution">
    <text evidence="2">The sequence shown here is derived from an EMBL/GenBank/DDBJ whole genome shotgun (WGS) entry which is preliminary data.</text>
</comment>
<dbReference type="Gene3D" id="3.40.390.10">
    <property type="entry name" value="Collagenase (Catalytic Domain)"/>
    <property type="match status" value="1"/>
</dbReference>
<dbReference type="InterPro" id="IPR024079">
    <property type="entry name" value="MetalloPept_cat_dom_sf"/>
</dbReference>